<dbReference type="AlphaFoldDB" id="A0A6A8M440"/>
<proteinExistence type="predicted"/>
<dbReference type="EMBL" id="VUNB01000001">
    <property type="protein sequence ID" value="MST68065.1"/>
    <property type="molecule type" value="Genomic_DNA"/>
</dbReference>
<feature type="domain" description="Acyl-ACP thioesterase N-terminal hotdog" evidence="1">
    <location>
        <begin position="10"/>
        <end position="127"/>
    </location>
</feature>
<sequence length="245" mass="27975">MRTEAEVPGVFMVTHQVDSTETDMFSRMRLSAFFRLLQKVSVLHCEALGAGRAVTLDRGILWVVTMHHGEFTRMPDYEEKVIIETWPGKTMYSLFPRYYRMTDMGGRELAKVSSIWTHVDMKTREVVPPAESGISIDQVVTGKEVPLPAVPVSIPPESTVIYKVPYSNIDLNQHMNNSCYYDLAENEFRPSREGRAVKTINAMYSGELHLDDDVRISAGHEGNRYYISGEKDKRMFAISMVYHQV</sequence>
<dbReference type="SUPFAM" id="SSF54637">
    <property type="entry name" value="Thioesterase/thiol ester dehydrase-isomerase"/>
    <property type="match status" value="2"/>
</dbReference>
<dbReference type="Gene3D" id="3.10.129.10">
    <property type="entry name" value="Hotdog Thioesterase"/>
    <property type="match status" value="1"/>
</dbReference>
<accession>A0A6A8M440</accession>
<dbReference type="GO" id="GO:0016790">
    <property type="term" value="F:thiolester hydrolase activity"/>
    <property type="evidence" value="ECO:0007669"/>
    <property type="project" value="InterPro"/>
</dbReference>
<reference evidence="3" key="1">
    <citation type="submission" date="2019-09" db="EMBL/GenBank/DDBJ databases">
        <title>In-depth cultivation of the pig gut microbiome towards novel bacterial diversity and tailored functional studies.</title>
        <authorList>
            <person name="Wylensek D."/>
            <person name="Hitch T.C.A."/>
            <person name="Clavel T."/>
        </authorList>
    </citation>
    <scope>NUCLEOTIDE SEQUENCE</scope>
    <source>
        <strain evidence="3">RF-744-FAT-WT-3</strain>
    </source>
</reference>
<dbReference type="InterPro" id="IPR049427">
    <property type="entry name" value="Acyl-ACP_TE_C"/>
</dbReference>
<evidence type="ECO:0000313" key="3">
    <source>
        <dbReference type="EMBL" id="MST68065.1"/>
    </source>
</evidence>
<organism evidence="3">
    <name type="scientific">Baileyella intestinalis</name>
    <dbReference type="NCBI Taxonomy" id="2606709"/>
    <lineage>
        <taxon>Bacteria</taxon>
        <taxon>Bacillati</taxon>
        <taxon>Bacillota</taxon>
        <taxon>Clostridia</taxon>
        <taxon>Peptostreptococcales</taxon>
        <taxon>Anaerovoracaceae</taxon>
        <taxon>Baileyella</taxon>
    </lineage>
</organism>
<name>A0A6A8M440_9FIRM</name>
<gene>
    <name evidence="3" type="ORF">FYJ66_00350</name>
</gene>
<evidence type="ECO:0000259" key="2">
    <source>
        <dbReference type="Pfam" id="PF20791"/>
    </source>
</evidence>
<dbReference type="InterPro" id="IPR029069">
    <property type="entry name" value="HotDog_dom_sf"/>
</dbReference>
<dbReference type="Pfam" id="PF01643">
    <property type="entry name" value="Acyl-ACP_TE"/>
    <property type="match status" value="1"/>
</dbReference>
<evidence type="ECO:0008006" key="4">
    <source>
        <dbReference type="Google" id="ProtNLM"/>
    </source>
</evidence>
<dbReference type="InterPro" id="IPR002864">
    <property type="entry name" value="Acyl-ACP_thioesterase_NHD"/>
</dbReference>
<feature type="domain" description="Acyl-ACP thioesterase-like C-terminal" evidence="2">
    <location>
        <begin position="162"/>
        <end position="219"/>
    </location>
</feature>
<dbReference type="GO" id="GO:0006633">
    <property type="term" value="P:fatty acid biosynthetic process"/>
    <property type="evidence" value="ECO:0007669"/>
    <property type="project" value="InterPro"/>
</dbReference>
<comment type="caution">
    <text evidence="3">The sequence shown here is derived from an EMBL/GenBank/DDBJ whole genome shotgun (WGS) entry which is preliminary data.</text>
</comment>
<dbReference type="Pfam" id="PF20791">
    <property type="entry name" value="Acyl-ACP_TE_C"/>
    <property type="match status" value="1"/>
</dbReference>
<protein>
    <recommendedName>
        <fullName evidence="4">Acyl-ACP thioesterase</fullName>
    </recommendedName>
</protein>
<evidence type="ECO:0000259" key="1">
    <source>
        <dbReference type="Pfam" id="PF01643"/>
    </source>
</evidence>
<dbReference type="CDD" id="cd00586">
    <property type="entry name" value="4HBT"/>
    <property type="match status" value="1"/>
</dbReference>